<protein>
    <submittedName>
        <fullName evidence="2">Uncharacterized protein</fullName>
    </submittedName>
</protein>
<feature type="region of interest" description="Disordered" evidence="1">
    <location>
        <begin position="1"/>
        <end position="20"/>
    </location>
</feature>
<feature type="region of interest" description="Disordered" evidence="1">
    <location>
        <begin position="90"/>
        <end position="109"/>
    </location>
</feature>
<dbReference type="EMBL" id="CAUOFW020001414">
    <property type="protein sequence ID" value="CAK9144701.1"/>
    <property type="molecule type" value="Genomic_DNA"/>
</dbReference>
<dbReference type="Proteomes" id="UP001642360">
    <property type="component" value="Unassembled WGS sequence"/>
</dbReference>
<name>A0ABC8RKK5_9AQUA</name>
<accession>A0ABC8RKK5</accession>
<feature type="region of interest" description="Disordered" evidence="1">
    <location>
        <begin position="34"/>
        <end position="69"/>
    </location>
</feature>
<organism evidence="2 4">
    <name type="scientific">Ilex paraguariensis</name>
    <name type="common">yerba mate</name>
    <dbReference type="NCBI Taxonomy" id="185542"/>
    <lineage>
        <taxon>Eukaryota</taxon>
        <taxon>Viridiplantae</taxon>
        <taxon>Streptophyta</taxon>
        <taxon>Embryophyta</taxon>
        <taxon>Tracheophyta</taxon>
        <taxon>Spermatophyta</taxon>
        <taxon>Magnoliopsida</taxon>
        <taxon>eudicotyledons</taxon>
        <taxon>Gunneridae</taxon>
        <taxon>Pentapetalae</taxon>
        <taxon>asterids</taxon>
        <taxon>campanulids</taxon>
        <taxon>Aquifoliales</taxon>
        <taxon>Aquifoliaceae</taxon>
        <taxon>Ilex</taxon>
    </lineage>
</organism>
<keyword evidence="4" id="KW-1185">Reference proteome</keyword>
<evidence type="ECO:0000313" key="4">
    <source>
        <dbReference type="Proteomes" id="UP001642360"/>
    </source>
</evidence>
<dbReference type="EMBL" id="CAUOFW020004103">
    <property type="protein sequence ID" value="CAK9163813.1"/>
    <property type="molecule type" value="Genomic_DNA"/>
</dbReference>
<sequence>MTEEGGTTVHAQEDVGQASVTEKLHRQIPIGATAPMGEYRGHAPMGKHHGGGTNGVDEQTPMGTVKAGAPGAFLGEALRAPPIEAPWVTSGKAPLASSGEAPRAPCGELVRTQSGGADCGDDPALLNVGQELAIVREASTGTGQYQEGSSDGY</sequence>
<reference evidence="2 4" key="1">
    <citation type="submission" date="2024-02" db="EMBL/GenBank/DDBJ databases">
        <authorList>
            <person name="Vignale AGUSTIN F."/>
            <person name="Sosa J E."/>
            <person name="Modenutti C."/>
        </authorList>
    </citation>
    <scope>NUCLEOTIDE SEQUENCE [LARGE SCALE GENOMIC DNA]</scope>
</reference>
<comment type="caution">
    <text evidence="2">The sequence shown here is derived from an EMBL/GenBank/DDBJ whole genome shotgun (WGS) entry which is preliminary data.</text>
</comment>
<evidence type="ECO:0000313" key="3">
    <source>
        <dbReference type="EMBL" id="CAK9163813.1"/>
    </source>
</evidence>
<dbReference type="AlphaFoldDB" id="A0ABC8RKK5"/>
<evidence type="ECO:0000256" key="1">
    <source>
        <dbReference type="SAM" id="MobiDB-lite"/>
    </source>
</evidence>
<proteinExistence type="predicted"/>
<evidence type="ECO:0000313" key="2">
    <source>
        <dbReference type="EMBL" id="CAK9144701.1"/>
    </source>
</evidence>
<gene>
    <name evidence="2" type="ORF">ILEXP_LOCUS12462</name>
    <name evidence="3" type="ORF">ILEXP_LOCUS32881</name>
</gene>